<dbReference type="PANTHER" id="PTHR35985">
    <property type="entry name" value="OS07G0675200 PROTEIN"/>
    <property type="match status" value="1"/>
</dbReference>
<gene>
    <name evidence="3" type="ORF">HannXRQ_Chr01g0000891</name>
    <name evidence="2" type="ORF">HanXRQr2_Chr01g0000961</name>
</gene>
<dbReference type="PANTHER" id="PTHR35985:SF1">
    <property type="entry name" value="OS07G0675200 PROTEIN"/>
    <property type="match status" value="1"/>
</dbReference>
<name>A0A251VJR9_HELAN</name>
<reference evidence="3" key="2">
    <citation type="submission" date="2017-02" db="EMBL/GenBank/DDBJ databases">
        <title>Sunflower complete genome.</title>
        <authorList>
            <person name="Langlade N."/>
            <person name="Munos S."/>
        </authorList>
    </citation>
    <scope>NUCLEOTIDE SEQUENCE [LARGE SCALE GENOMIC DNA]</scope>
    <source>
        <tissue evidence="3">Leaves</tissue>
    </source>
</reference>
<accession>A0A251VJR9</accession>
<proteinExistence type="predicted"/>
<feature type="compositionally biased region" description="Basic and acidic residues" evidence="1">
    <location>
        <begin position="53"/>
        <end position="77"/>
    </location>
</feature>
<feature type="region of interest" description="Disordered" evidence="1">
    <location>
        <begin position="29"/>
        <end position="166"/>
    </location>
</feature>
<dbReference type="STRING" id="4232.A0A251VJR9"/>
<sequence length="231" mass="26179">MASKLLPLSKLHKILFTTPKYHTISRSAYSFSSSSNQESQDDDAMTQGVDTQGETHDDPKPEHKENITPTKEDDHYIRPKTTPSNLSSSKLQTPGVNTPIDPHVQQKRTLATKPKDELTCAGLDGSPWPEEESVSREEQEKDDKEYFKDHKASPLSNMEMGDTRKPLEKVVQATAGGYFGDEKVMTWLPEQIDTAEESLLRATKMFRAAAERGVPEWPHSRRLRELRGEDW</sequence>
<dbReference type="InParanoid" id="A0A251VJR9"/>
<evidence type="ECO:0000256" key="1">
    <source>
        <dbReference type="SAM" id="MobiDB-lite"/>
    </source>
</evidence>
<evidence type="ECO:0000313" key="4">
    <source>
        <dbReference type="Proteomes" id="UP000215914"/>
    </source>
</evidence>
<feature type="compositionally biased region" description="Low complexity" evidence="1">
    <location>
        <begin position="29"/>
        <end position="38"/>
    </location>
</feature>
<dbReference type="Gramene" id="mRNA:HanXRQr2_Chr01g0000961">
    <property type="protein sequence ID" value="CDS:HanXRQr2_Chr01g0000961.1"/>
    <property type="gene ID" value="HanXRQr2_Chr01g0000961"/>
</dbReference>
<feature type="compositionally biased region" description="Basic and acidic residues" evidence="1">
    <location>
        <begin position="133"/>
        <end position="152"/>
    </location>
</feature>
<dbReference type="Proteomes" id="UP000215914">
    <property type="component" value="Chromosome 1"/>
</dbReference>
<organism evidence="3 4">
    <name type="scientific">Helianthus annuus</name>
    <name type="common">Common sunflower</name>
    <dbReference type="NCBI Taxonomy" id="4232"/>
    <lineage>
        <taxon>Eukaryota</taxon>
        <taxon>Viridiplantae</taxon>
        <taxon>Streptophyta</taxon>
        <taxon>Embryophyta</taxon>
        <taxon>Tracheophyta</taxon>
        <taxon>Spermatophyta</taxon>
        <taxon>Magnoliopsida</taxon>
        <taxon>eudicotyledons</taxon>
        <taxon>Gunneridae</taxon>
        <taxon>Pentapetalae</taxon>
        <taxon>asterids</taxon>
        <taxon>campanulids</taxon>
        <taxon>Asterales</taxon>
        <taxon>Asteraceae</taxon>
        <taxon>Asteroideae</taxon>
        <taxon>Heliantheae alliance</taxon>
        <taxon>Heliantheae</taxon>
        <taxon>Helianthus</taxon>
    </lineage>
</organism>
<dbReference type="OMA" id="WPDESKS"/>
<dbReference type="OrthoDB" id="779250at2759"/>
<reference evidence="2 4" key="1">
    <citation type="journal article" date="2017" name="Nature">
        <title>The sunflower genome provides insights into oil metabolism, flowering and Asterid evolution.</title>
        <authorList>
            <person name="Badouin H."/>
            <person name="Gouzy J."/>
            <person name="Grassa C.J."/>
            <person name="Murat F."/>
            <person name="Staton S.E."/>
            <person name="Cottret L."/>
            <person name="Lelandais-Briere C."/>
            <person name="Owens G.L."/>
            <person name="Carrere S."/>
            <person name="Mayjonade B."/>
            <person name="Legrand L."/>
            <person name="Gill N."/>
            <person name="Kane N.C."/>
            <person name="Bowers J.E."/>
            <person name="Hubner S."/>
            <person name="Bellec A."/>
            <person name="Berard A."/>
            <person name="Berges H."/>
            <person name="Blanchet N."/>
            <person name="Boniface M.C."/>
            <person name="Brunel D."/>
            <person name="Catrice O."/>
            <person name="Chaidir N."/>
            <person name="Claudel C."/>
            <person name="Donnadieu C."/>
            <person name="Faraut T."/>
            <person name="Fievet G."/>
            <person name="Helmstetter N."/>
            <person name="King M."/>
            <person name="Knapp S.J."/>
            <person name="Lai Z."/>
            <person name="Le Paslier M.C."/>
            <person name="Lippi Y."/>
            <person name="Lorenzon L."/>
            <person name="Mandel J.R."/>
            <person name="Marage G."/>
            <person name="Marchand G."/>
            <person name="Marquand E."/>
            <person name="Bret-Mestries E."/>
            <person name="Morien E."/>
            <person name="Nambeesan S."/>
            <person name="Nguyen T."/>
            <person name="Pegot-Espagnet P."/>
            <person name="Pouilly N."/>
            <person name="Raftis F."/>
            <person name="Sallet E."/>
            <person name="Schiex T."/>
            <person name="Thomas J."/>
            <person name="Vandecasteele C."/>
            <person name="Vares D."/>
            <person name="Vear F."/>
            <person name="Vautrin S."/>
            <person name="Crespi M."/>
            <person name="Mangin B."/>
            <person name="Burke J.M."/>
            <person name="Salse J."/>
            <person name="Munos S."/>
            <person name="Vincourt P."/>
            <person name="Rieseberg L.H."/>
            <person name="Langlade N.B."/>
        </authorList>
    </citation>
    <scope>NUCLEOTIDE SEQUENCE [LARGE SCALE GENOMIC DNA]</scope>
    <source>
        <strain evidence="4">cv. SF193</strain>
        <tissue evidence="2">Leaves</tissue>
    </source>
</reference>
<evidence type="ECO:0000313" key="3">
    <source>
        <dbReference type="EMBL" id="OTG35820.1"/>
    </source>
</evidence>
<evidence type="ECO:0000313" key="2">
    <source>
        <dbReference type="EMBL" id="KAF5820325.1"/>
    </source>
</evidence>
<dbReference type="AlphaFoldDB" id="A0A251VJR9"/>
<feature type="compositionally biased region" description="Polar residues" evidence="1">
    <location>
        <begin position="81"/>
        <end position="96"/>
    </location>
</feature>
<keyword evidence="4" id="KW-1185">Reference proteome</keyword>
<protein>
    <submittedName>
        <fullName evidence="3">Uncharacterized protein</fullName>
    </submittedName>
</protein>
<dbReference type="EMBL" id="MNCJ02000316">
    <property type="protein sequence ID" value="KAF5820325.1"/>
    <property type="molecule type" value="Genomic_DNA"/>
</dbReference>
<dbReference type="EMBL" id="CM007890">
    <property type="protein sequence ID" value="OTG35820.1"/>
    <property type="molecule type" value="Genomic_DNA"/>
</dbReference>
<reference evidence="2" key="3">
    <citation type="submission" date="2020-06" db="EMBL/GenBank/DDBJ databases">
        <title>Helianthus annuus Genome sequencing and assembly Release 2.</title>
        <authorList>
            <person name="Gouzy J."/>
            <person name="Langlade N."/>
            <person name="Munos S."/>
        </authorList>
    </citation>
    <scope>NUCLEOTIDE SEQUENCE</scope>
    <source>
        <tissue evidence="2">Leaves</tissue>
    </source>
</reference>